<protein>
    <submittedName>
        <fullName evidence="1">Uncharacterized protein</fullName>
    </submittedName>
</protein>
<gene>
    <name evidence="1" type="ORF">SAMN04489711_104327</name>
</gene>
<evidence type="ECO:0000313" key="2">
    <source>
        <dbReference type="Proteomes" id="UP000199119"/>
    </source>
</evidence>
<dbReference type="EMBL" id="FONX01000004">
    <property type="protein sequence ID" value="SFE72410.1"/>
    <property type="molecule type" value="Genomic_DNA"/>
</dbReference>
<proteinExistence type="predicted"/>
<organism evidence="1 2">
    <name type="scientific">Paracidovorax wautersii</name>
    <dbReference type="NCBI Taxonomy" id="1177982"/>
    <lineage>
        <taxon>Bacteria</taxon>
        <taxon>Pseudomonadati</taxon>
        <taxon>Pseudomonadota</taxon>
        <taxon>Betaproteobacteria</taxon>
        <taxon>Burkholderiales</taxon>
        <taxon>Comamonadaceae</taxon>
        <taxon>Paracidovorax</taxon>
    </lineage>
</organism>
<keyword evidence="2" id="KW-1185">Reference proteome</keyword>
<reference evidence="2" key="1">
    <citation type="submission" date="2016-10" db="EMBL/GenBank/DDBJ databases">
        <authorList>
            <person name="Varghese N."/>
            <person name="Submissions S."/>
        </authorList>
    </citation>
    <scope>NUCLEOTIDE SEQUENCE [LARGE SCALE GENOMIC DNA]</scope>
    <source>
        <strain evidence="2">DSM 27981</strain>
    </source>
</reference>
<sequence>MFAARSFTLNFATAALAGGAVRAITTKTTTIKG</sequence>
<evidence type="ECO:0000313" key="1">
    <source>
        <dbReference type="EMBL" id="SFE72410.1"/>
    </source>
</evidence>
<dbReference type="AlphaFoldDB" id="A0A1I2CXF5"/>
<accession>A0A1I2CXF5</accession>
<dbReference type="Proteomes" id="UP000199119">
    <property type="component" value="Unassembled WGS sequence"/>
</dbReference>
<dbReference type="STRING" id="1177982.SAMN04489711_104327"/>
<name>A0A1I2CXF5_9BURK</name>